<evidence type="ECO:0000256" key="2">
    <source>
        <dbReference type="ARBA" id="ARBA00022670"/>
    </source>
</evidence>
<evidence type="ECO:0000256" key="6">
    <source>
        <dbReference type="PROSITE-ProRule" id="PRU01240"/>
    </source>
</evidence>
<dbReference type="EMBL" id="CP058559">
    <property type="protein sequence ID" value="QNO14557.1"/>
    <property type="molecule type" value="Genomic_DNA"/>
</dbReference>
<dbReference type="PROSITE" id="PS00137">
    <property type="entry name" value="SUBTILASE_HIS"/>
    <property type="match status" value="1"/>
</dbReference>
<dbReference type="InterPro" id="IPR036852">
    <property type="entry name" value="Peptidase_S8/S53_dom_sf"/>
</dbReference>
<dbReference type="InterPro" id="IPR022398">
    <property type="entry name" value="Peptidase_S8_His-AS"/>
</dbReference>
<dbReference type="InterPro" id="IPR015500">
    <property type="entry name" value="Peptidase_S8_subtilisin-rel"/>
</dbReference>
<keyword evidence="11" id="KW-1185">Reference proteome</keyword>
<dbReference type="CDD" id="cd07487">
    <property type="entry name" value="Peptidases_S8_1"/>
    <property type="match status" value="1"/>
</dbReference>
<dbReference type="Proteomes" id="UP000516160">
    <property type="component" value="Chromosome"/>
</dbReference>
<dbReference type="GO" id="GO:0006508">
    <property type="term" value="P:proteolysis"/>
    <property type="evidence" value="ECO:0007669"/>
    <property type="project" value="UniProtKB-KW"/>
</dbReference>
<dbReference type="PANTHER" id="PTHR43806">
    <property type="entry name" value="PEPTIDASE S8"/>
    <property type="match status" value="1"/>
</dbReference>
<evidence type="ECO:0000256" key="1">
    <source>
        <dbReference type="ARBA" id="ARBA00011073"/>
    </source>
</evidence>
<evidence type="ECO:0000256" key="4">
    <source>
        <dbReference type="ARBA" id="ARBA00022825"/>
    </source>
</evidence>
<dbReference type="PROSITE" id="PS00138">
    <property type="entry name" value="SUBTILASE_SER"/>
    <property type="match status" value="1"/>
</dbReference>
<dbReference type="PANTHER" id="PTHR43806:SF65">
    <property type="entry name" value="SERINE PROTEASE APRX"/>
    <property type="match status" value="1"/>
</dbReference>
<dbReference type="InterPro" id="IPR023828">
    <property type="entry name" value="Peptidase_S8_Ser-AS"/>
</dbReference>
<dbReference type="Pfam" id="PF00082">
    <property type="entry name" value="Peptidase_S8"/>
    <property type="match status" value="1"/>
</dbReference>
<dbReference type="InterPro" id="IPR023827">
    <property type="entry name" value="Peptidase_S8_Asp-AS"/>
</dbReference>
<feature type="domain" description="Peptidase S8/S53" evidence="9">
    <location>
        <begin position="139"/>
        <end position="417"/>
    </location>
</feature>
<dbReference type="SUPFAM" id="SSF52743">
    <property type="entry name" value="Subtilisin-like"/>
    <property type="match status" value="1"/>
</dbReference>
<keyword evidence="4 6" id="KW-0720">Serine protease</keyword>
<dbReference type="PRINTS" id="PR00723">
    <property type="entry name" value="SUBTILISIN"/>
</dbReference>
<keyword evidence="2 6" id="KW-0645">Protease</keyword>
<feature type="active site" description="Charge relay system" evidence="5 6">
    <location>
        <position position="180"/>
    </location>
</feature>
<reference evidence="10 11" key="1">
    <citation type="submission" date="2020-07" db="EMBL/GenBank/DDBJ databases">
        <title>Alkalicella. sp. LB2 genome.</title>
        <authorList>
            <person name="Postec A."/>
            <person name="Quemeneur M."/>
        </authorList>
    </citation>
    <scope>NUCLEOTIDE SEQUENCE [LARGE SCALE GENOMIC DNA]</scope>
    <source>
        <strain evidence="10 11">LB2</strain>
    </source>
</reference>
<gene>
    <name evidence="10" type="ORF">HYG86_07065</name>
</gene>
<dbReference type="AlphaFoldDB" id="A0A7G9W795"/>
<feature type="active site" description="Charge relay system" evidence="5 6">
    <location>
        <position position="148"/>
    </location>
</feature>
<keyword evidence="3 6" id="KW-0378">Hydrolase</keyword>
<dbReference type="PROSITE" id="PS00136">
    <property type="entry name" value="SUBTILASE_ASP"/>
    <property type="match status" value="1"/>
</dbReference>
<dbReference type="GO" id="GO:0004252">
    <property type="term" value="F:serine-type endopeptidase activity"/>
    <property type="evidence" value="ECO:0007669"/>
    <property type="project" value="UniProtKB-UniRule"/>
</dbReference>
<proteinExistence type="inferred from homology"/>
<sequence length="438" mass="47348">MMIEDVQWIRMYRSKMCPLLRSKIIKWYKPVRFTPCFLQKSVKPLSLRFKKIPVVVQTESVKDMGCSMATIAKSSGCKLRKDLALINSFSTTVSAKTLEKLVADNRVKKVWYDSEVRAILDTAIPTVGSSPLWDKDITGDGVVVAVLDTGVYDHPDLKGRIIGFVDFIQGKNTTYDDNGHGTHVAGAIASDGSSSDGKYRGPAPKSRIVGVKVLNKVGSGSLSGVIEGVQWCIENQHRFEIRIINLSLGTESYSSYKDDPLCAAVEKAWDAGLIVCAAAGNSGPNPRTINAPGIHPKIITVGAIDDNKTTTPTDDSVANFSSRGPTPDGYVKPDVMAPGVDIISLVSPRSLMDKQNKNGRIENWYVSMSGTSMACPICAGVIAQILQSNPRLTPNKVKSLLLYSCNPLDGVGENEQGTGVISVTNVLAMDRPDKKVKA</sequence>
<feature type="region of interest" description="Disordered" evidence="8">
    <location>
        <begin position="310"/>
        <end position="330"/>
    </location>
</feature>
<dbReference type="PROSITE" id="PS51892">
    <property type="entry name" value="SUBTILASE"/>
    <property type="match status" value="1"/>
</dbReference>
<organism evidence="10 11">
    <name type="scientific">Alkalicella caledoniensis</name>
    <dbReference type="NCBI Taxonomy" id="2731377"/>
    <lineage>
        <taxon>Bacteria</taxon>
        <taxon>Bacillati</taxon>
        <taxon>Bacillota</taxon>
        <taxon>Clostridia</taxon>
        <taxon>Eubacteriales</taxon>
        <taxon>Proteinivoracaceae</taxon>
        <taxon>Alkalicella</taxon>
    </lineage>
</organism>
<evidence type="ECO:0000313" key="10">
    <source>
        <dbReference type="EMBL" id="QNO14557.1"/>
    </source>
</evidence>
<evidence type="ECO:0000256" key="5">
    <source>
        <dbReference type="PIRSR" id="PIRSR615500-1"/>
    </source>
</evidence>
<evidence type="ECO:0000259" key="9">
    <source>
        <dbReference type="Pfam" id="PF00082"/>
    </source>
</evidence>
<dbReference type="InterPro" id="IPR050131">
    <property type="entry name" value="Peptidase_S8_subtilisin-like"/>
</dbReference>
<evidence type="ECO:0000256" key="3">
    <source>
        <dbReference type="ARBA" id="ARBA00022801"/>
    </source>
</evidence>
<feature type="active site" description="Charge relay system" evidence="5 6">
    <location>
        <position position="372"/>
    </location>
</feature>
<dbReference type="InterPro" id="IPR000209">
    <property type="entry name" value="Peptidase_S8/S53_dom"/>
</dbReference>
<evidence type="ECO:0000256" key="7">
    <source>
        <dbReference type="RuleBase" id="RU003355"/>
    </source>
</evidence>
<comment type="similarity">
    <text evidence="1 6 7">Belongs to the peptidase S8 family.</text>
</comment>
<evidence type="ECO:0000256" key="8">
    <source>
        <dbReference type="SAM" id="MobiDB-lite"/>
    </source>
</evidence>
<dbReference type="KEGG" id="acae:HYG86_07065"/>
<evidence type="ECO:0000313" key="11">
    <source>
        <dbReference type="Proteomes" id="UP000516160"/>
    </source>
</evidence>
<accession>A0A7G9W795</accession>
<feature type="compositionally biased region" description="Polar residues" evidence="8">
    <location>
        <begin position="310"/>
        <end position="324"/>
    </location>
</feature>
<protein>
    <submittedName>
        <fullName evidence="10">S8 family peptidase</fullName>
    </submittedName>
</protein>
<name>A0A7G9W795_ALKCA</name>
<dbReference type="Gene3D" id="3.40.50.200">
    <property type="entry name" value="Peptidase S8/S53 domain"/>
    <property type="match status" value="1"/>
</dbReference>